<comment type="subcellular location">
    <subcellularLocation>
        <location evidence="2">Membrane</location>
    </subcellularLocation>
</comment>
<dbReference type="InterPro" id="IPR036890">
    <property type="entry name" value="HATPase_C_sf"/>
</dbReference>
<feature type="transmembrane region" description="Helical" evidence="10">
    <location>
        <begin position="149"/>
        <end position="169"/>
    </location>
</feature>
<proteinExistence type="predicted"/>
<comment type="caution">
    <text evidence="13">The sequence shown here is derived from an EMBL/GenBank/DDBJ whole genome shotgun (WGS) entry which is preliminary data.</text>
</comment>
<feature type="domain" description="Histidine kinase" evidence="11">
    <location>
        <begin position="231"/>
        <end position="448"/>
    </location>
</feature>
<evidence type="ECO:0000256" key="9">
    <source>
        <dbReference type="ARBA" id="ARBA00023012"/>
    </source>
</evidence>
<evidence type="ECO:0000313" key="13">
    <source>
        <dbReference type="EMBL" id="GAA4404825.1"/>
    </source>
</evidence>
<dbReference type="InterPro" id="IPR003661">
    <property type="entry name" value="HisK_dim/P_dom"/>
</dbReference>
<keyword evidence="4" id="KW-0597">Phosphoprotein</keyword>
<organism evidence="13 14">
    <name type="scientific">Nibrella viscosa</name>
    <dbReference type="NCBI Taxonomy" id="1084524"/>
    <lineage>
        <taxon>Bacteria</taxon>
        <taxon>Pseudomonadati</taxon>
        <taxon>Bacteroidota</taxon>
        <taxon>Cytophagia</taxon>
        <taxon>Cytophagales</taxon>
        <taxon>Spirosomataceae</taxon>
        <taxon>Nibrella</taxon>
    </lineage>
</organism>
<dbReference type="InterPro" id="IPR050351">
    <property type="entry name" value="BphY/WalK/GraS-like"/>
</dbReference>
<dbReference type="Gene3D" id="1.10.287.130">
    <property type="match status" value="1"/>
</dbReference>
<dbReference type="CDD" id="cd06225">
    <property type="entry name" value="HAMP"/>
    <property type="match status" value="1"/>
</dbReference>
<gene>
    <name evidence="13" type="ORF">GCM10023187_22610</name>
</gene>
<evidence type="ECO:0000256" key="7">
    <source>
        <dbReference type="ARBA" id="ARBA00022777"/>
    </source>
</evidence>
<dbReference type="EMBL" id="BAABHB010000003">
    <property type="protein sequence ID" value="GAA4404825.1"/>
    <property type="molecule type" value="Genomic_DNA"/>
</dbReference>
<dbReference type="EC" id="2.7.13.3" evidence="3"/>
<dbReference type="PROSITE" id="PS50109">
    <property type="entry name" value="HIS_KIN"/>
    <property type="match status" value="1"/>
</dbReference>
<keyword evidence="6" id="KW-0547">Nucleotide-binding</keyword>
<reference evidence="14" key="1">
    <citation type="journal article" date="2019" name="Int. J. Syst. Evol. Microbiol.">
        <title>The Global Catalogue of Microorganisms (GCM) 10K type strain sequencing project: providing services to taxonomists for standard genome sequencing and annotation.</title>
        <authorList>
            <consortium name="The Broad Institute Genomics Platform"/>
            <consortium name="The Broad Institute Genome Sequencing Center for Infectious Disease"/>
            <person name="Wu L."/>
            <person name="Ma J."/>
        </authorList>
    </citation>
    <scope>NUCLEOTIDE SEQUENCE [LARGE SCALE GENOMIC DNA]</scope>
    <source>
        <strain evidence="14">JCM 17925</strain>
    </source>
</reference>
<dbReference type="Proteomes" id="UP001500936">
    <property type="component" value="Unassembled WGS sequence"/>
</dbReference>
<dbReference type="PRINTS" id="PR00344">
    <property type="entry name" value="BCTRLSENSOR"/>
</dbReference>
<evidence type="ECO:0000256" key="1">
    <source>
        <dbReference type="ARBA" id="ARBA00000085"/>
    </source>
</evidence>
<comment type="catalytic activity">
    <reaction evidence="1">
        <text>ATP + protein L-histidine = ADP + protein N-phospho-L-histidine.</text>
        <dbReference type="EC" id="2.7.13.3"/>
    </reaction>
</comment>
<evidence type="ECO:0000256" key="10">
    <source>
        <dbReference type="SAM" id="Phobius"/>
    </source>
</evidence>
<dbReference type="SUPFAM" id="SSF47384">
    <property type="entry name" value="Homodimeric domain of signal transducing histidine kinase"/>
    <property type="match status" value="1"/>
</dbReference>
<dbReference type="InterPro" id="IPR036097">
    <property type="entry name" value="HisK_dim/P_sf"/>
</dbReference>
<dbReference type="SMART" id="SM00388">
    <property type="entry name" value="HisKA"/>
    <property type="match status" value="1"/>
</dbReference>
<keyword evidence="10" id="KW-0812">Transmembrane</keyword>
<evidence type="ECO:0000256" key="4">
    <source>
        <dbReference type="ARBA" id="ARBA00022553"/>
    </source>
</evidence>
<dbReference type="Gene3D" id="6.10.340.10">
    <property type="match status" value="1"/>
</dbReference>
<evidence type="ECO:0000259" key="12">
    <source>
        <dbReference type="PROSITE" id="PS50885"/>
    </source>
</evidence>
<dbReference type="InterPro" id="IPR003660">
    <property type="entry name" value="HAMP_dom"/>
</dbReference>
<dbReference type="CDD" id="cd00082">
    <property type="entry name" value="HisKA"/>
    <property type="match status" value="1"/>
</dbReference>
<keyword evidence="10" id="KW-1133">Transmembrane helix</keyword>
<dbReference type="RefSeq" id="WP_345267055.1">
    <property type="nucleotide sequence ID" value="NZ_BAABHB010000003.1"/>
</dbReference>
<dbReference type="Gene3D" id="3.30.565.10">
    <property type="entry name" value="Histidine kinase-like ATPase, C-terminal domain"/>
    <property type="match status" value="1"/>
</dbReference>
<keyword evidence="8" id="KW-0067">ATP-binding</keyword>
<dbReference type="InterPro" id="IPR003594">
    <property type="entry name" value="HATPase_dom"/>
</dbReference>
<evidence type="ECO:0000256" key="5">
    <source>
        <dbReference type="ARBA" id="ARBA00022679"/>
    </source>
</evidence>
<name>A0ABP8KDS6_9BACT</name>
<accession>A0ABP8KDS6</accession>
<feature type="transmembrane region" description="Helical" evidence="10">
    <location>
        <begin position="6"/>
        <end position="30"/>
    </location>
</feature>
<dbReference type="GO" id="GO:0016301">
    <property type="term" value="F:kinase activity"/>
    <property type="evidence" value="ECO:0007669"/>
    <property type="project" value="UniProtKB-KW"/>
</dbReference>
<evidence type="ECO:0000259" key="11">
    <source>
        <dbReference type="PROSITE" id="PS50109"/>
    </source>
</evidence>
<protein>
    <recommendedName>
        <fullName evidence="3">histidine kinase</fullName>
        <ecNumber evidence="3">2.7.13.3</ecNumber>
    </recommendedName>
</protein>
<evidence type="ECO:0000256" key="6">
    <source>
        <dbReference type="ARBA" id="ARBA00022741"/>
    </source>
</evidence>
<dbReference type="SMART" id="SM00304">
    <property type="entry name" value="HAMP"/>
    <property type="match status" value="1"/>
</dbReference>
<evidence type="ECO:0000256" key="8">
    <source>
        <dbReference type="ARBA" id="ARBA00022840"/>
    </source>
</evidence>
<dbReference type="InterPro" id="IPR005467">
    <property type="entry name" value="His_kinase_dom"/>
</dbReference>
<dbReference type="Pfam" id="PF00672">
    <property type="entry name" value="HAMP"/>
    <property type="match status" value="1"/>
</dbReference>
<dbReference type="SUPFAM" id="SSF158472">
    <property type="entry name" value="HAMP domain-like"/>
    <property type="match status" value="1"/>
</dbReference>
<feature type="domain" description="HAMP" evidence="12">
    <location>
        <begin position="170"/>
        <end position="223"/>
    </location>
</feature>
<keyword evidence="9" id="KW-0902">Two-component regulatory system</keyword>
<sequence length="465" mass="52685">MTIRTRLTLLFLLLVASIMLLFSVSIYYLFDQFREDEFQQRLENKASAVLRGEASSRTNMLGGTPPLFEEQIAVFDLNGRFIFRNGVSKPVITSDLIRQVQTLGQAKFSEDGQELLGLRFRNKNDKPLLVFVSGYDHFGFSKLQRLRQILLFGWLCSLVIVGIAGWVFATDTIRPVSLIIDQVNAISATSIHNRLRIGAQRDELSKLAYTFNNMLSRLEEAFVAQKSFVSHASHELRTPLTVMMGQIEVTLMQSRTKAEYETTLLAVLDEVKRMNNLVSGLLELARVNSDTSTLPFKPVRIDELLWQARGNLLHKSPSYQVQIDFQNLPDREEDLTIMAEESLLQTAFQNLMENGCKYSSNESVLVQISFQTGQIQLMFIDRGFGIPEADLPHVFNPFYRAKETIGIEGHGIGLALTHRIIAIHQGQIWIDSQKGKGTTIYVTFALQETVGKYENSPVTPHRTFI</sequence>
<dbReference type="PROSITE" id="PS50885">
    <property type="entry name" value="HAMP"/>
    <property type="match status" value="1"/>
</dbReference>
<keyword evidence="7 13" id="KW-0418">Kinase</keyword>
<dbReference type="CDD" id="cd00075">
    <property type="entry name" value="HATPase"/>
    <property type="match status" value="1"/>
</dbReference>
<evidence type="ECO:0000313" key="14">
    <source>
        <dbReference type="Proteomes" id="UP001500936"/>
    </source>
</evidence>
<dbReference type="InterPro" id="IPR004358">
    <property type="entry name" value="Sig_transdc_His_kin-like_C"/>
</dbReference>
<dbReference type="SMART" id="SM00387">
    <property type="entry name" value="HATPase_c"/>
    <property type="match status" value="1"/>
</dbReference>
<dbReference type="PANTHER" id="PTHR42878:SF7">
    <property type="entry name" value="SENSOR HISTIDINE KINASE GLRK"/>
    <property type="match status" value="1"/>
</dbReference>
<dbReference type="Pfam" id="PF00512">
    <property type="entry name" value="HisKA"/>
    <property type="match status" value="1"/>
</dbReference>
<evidence type="ECO:0000256" key="2">
    <source>
        <dbReference type="ARBA" id="ARBA00004370"/>
    </source>
</evidence>
<evidence type="ECO:0000256" key="3">
    <source>
        <dbReference type="ARBA" id="ARBA00012438"/>
    </source>
</evidence>
<keyword evidence="5" id="KW-0808">Transferase</keyword>
<dbReference type="SUPFAM" id="SSF55874">
    <property type="entry name" value="ATPase domain of HSP90 chaperone/DNA topoisomerase II/histidine kinase"/>
    <property type="match status" value="1"/>
</dbReference>
<keyword evidence="10" id="KW-0472">Membrane</keyword>
<dbReference type="Pfam" id="PF02518">
    <property type="entry name" value="HATPase_c"/>
    <property type="match status" value="1"/>
</dbReference>
<dbReference type="PANTHER" id="PTHR42878">
    <property type="entry name" value="TWO-COMPONENT HISTIDINE KINASE"/>
    <property type="match status" value="1"/>
</dbReference>
<keyword evidence="14" id="KW-1185">Reference proteome</keyword>